<keyword evidence="5" id="KW-1185">Reference proteome</keyword>
<dbReference type="RefSeq" id="WP_258822087.1">
    <property type="nucleotide sequence ID" value="NZ_JANUHB010000002.1"/>
</dbReference>
<evidence type="ECO:0000256" key="2">
    <source>
        <dbReference type="PROSITE-ProRule" id="PRU00703"/>
    </source>
</evidence>
<dbReference type="CDD" id="cd04622">
    <property type="entry name" value="CBS_pair_HRP1_like"/>
    <property type="match status" value="1"/>
</dbReference>
<sequence length="140" mass="15023">MRPISEVMTRNVAVIPPDASLQRAAELLRDLDLVALPVCHGSRLMGMITDRDIVVRAVAQGLSPTTAHVADVMSTDVAWVFEDEPQGQVLELMGERQAHRLPVVSREMELVGMVSISDLGNADAQTAPAPQAPGRQAPPP</sequence>
<evidence type="ECO:0000256" key="1">
    <source>
        <dbReference type="ARBA" id="ARBA00023122"/>
    </source>
</evidence>
<proteinExistence type="predicted"/>
<dbReference type="PANTHER" id="PTHR43080:SF2">
    <property type="entry name" value="CBS DOMAIN-CONTAINING PROTEIN"/>
    <property type="match status" value="1"/>
</dbReference>
<dbReference type="Pfam" id="PF00571">
    <property type="entry name" value="CBS"/>
    <property type="match status" value="2"/>
</dbReference>
<comment type="caution">
    <text evidence="4">The sequence shown here is derived from an EMBL/GenBank/DDBJ whole genome shotgun (WGS) entry which is preliminary data.</text>
</comment>
<organism evidence="4 5">
    <name type="scientific">Massilia agilis</name>
    <dbReference type="NCBI Taxonomy" id="1811226"/>
    <lineage>
        <taxon>Bacteria</taxon>
        <taxon>Pseudomonadati</taxon>
        <taxon>Pseudomonadota</taxon>
        <taxon>Betaproteobacteria</taxon>
        <taxon>Burkholderiales</taxon>
        <taxon>Oxalobacteraceae</taxon>
        <taxon>Telluria group</taxon>
        <taxon>Massilia</taxon>
    </lineage>
</organism>
<name>A0ABT2DAH5_9BURK</name>
<dbReference type="SUPFAM" id="SSF54631">
    <property type="entry name" value="CBS-domain pair"/>
    <property type="match status" value="1"/>
</dbReference>
<reference evidence="4 5" key="1">
    <citation type="submission" date="2022-08" db="EMBL/GenBank/DDBJ databases">
        <title>Reclassification of Massilia species as members of the genera Telluria, Duganella, Pseudoduganella, Mokoshia gen. nov. and Zemynaea gen. nov. using orthogonal and non-orthogonal genome-based approaches.</title>
        <authorList>
            <person name="Bowman J.P."/>
        </authorList>
    </citation>
    <scope>NUCLEOTIDE SEQUENCE [LARGE SCALE GENOMIC DNA]</scope>
    <source>
        <strain evidence="4 5">JCM 31605</strain>
    </source>
</reference>
<protein>
    <submittedName>
        <fullName evidence="4">CBS domain-containing protein</fullName>
    </submittedName>
</protein>
<feature type="domain" description="CBS" evidence="3">
    <location>
        <begin position="73"/>
        <end position="129"/>
    </location>
</feature>
<keyword evidence="1 2" id="KW-0129">CBS domain</keyword>
<feature type="domain" description="CBS" evidence="3">
    <location>
        <begin position="8"/>
        <end position="65"/>
    </location>
</feature>
<dbReference type="SMART" id="SM00116">
    <property type="entry name" value="CBS"/>
    <property type="match status" value="2"/>
</dbReference>
<evidence type="ECO:0000259" key="3">
    <source>
        <dbReference type="PROSITE" id="PS51371"/>
    </source>
</evidence>
<dbReference type="Gene3D" id="3.10.580.10">
    <property type="entry name" value="CBS-domain"/>
    <property type="match status" value="1"/>
</dbReference>
<dbReference type="InterPro" id="IPR046342">
    <property type="entry name" value="CBS_dom_sf"/>
</dbReference>
<dbReference type="Proteomes" id="UP001206126">
    <property type="component" value="Unassembled WGS sequence"/>
</dbReference>
<gene>
    <name evidence="4" type="ORF">NX774_10320</name>
</gene>
<evidence type="ECO:0000313" key="5">
    <source>
        <dbReference type="Proteomes" id="UP001206126"/>
    </source>
</evidence>
<dbReference type="EMBL" id="JANUHB010000002">
    <property type="protein sequence ID" value="MCS0808314.1"/>
    <property type="molecule type" value="Genomic_DNA"/>
</dbReference>
<accession>A0ABT2DAH5</accession>
<dbReference type="InterPro" id="IPR000644">
    <property type="entry name" value="CBS_dom"/>
</dbReference>
<dbReference type="PANTHER" id="PTHR43080">
    <property type="entry name" value="CBS DOMAIN-CONTAINING PROTEIN CBSX3, MITOCHONDRIAL"/>
    <property type="match status" value="1"/>
</dbReference>
<evidence type="ECO:0000313" key="4">
    <source>
        <dbReference type="EMBL" id="MCS0808314.1"/>
    </source>
</evidence>
<dbReference type="InterPro" id="IPR051257">
    <property type="entry name" value="Diverse_CBS-Domain"/>
</dbReference>
<dbReference type="PROSITE" id="PS51371">
    <property type="entry name" value="CBS"/>
    <property type="match status" value="2"/>
</dbReference>